<feature type="domain" description="DUF305" evidence="2">
    <location>
        <begin position="105"/>
        <end position="153"/>
    </location>
</feature>
<evidence type="ECO:0000256" key="1">
    <source>
        <dbReference type="SAM" id="Phobius"/>
    </source>
</evidence>
<protein>
    <submittedName>
        <fullName evidence="3">DUF305 domain-containing protein</fullName>
    </submittedName>
</protein>
<reference evidence="3 4" key="1">
    <citation type="submission" date="2019-01" db="EMBL/GenBank/DDBJ databases">
        <title>Altererythrobacter rhizovicinus sp. nov., isolated from the rhizosphere soil of Haloxylon ammodendron.</title>
        <authorList>
            <person name="Li H.-P."/>
            <person name="Gou J.-Y."/>
            <person name="Yao D."/>
            <person name="Han Q.-Q."/>
            <person name="Shao K.-Z."/>
            <person name="Zhao Q."/>
            <person name="Zhang J.-L."/>
        </authorList>
    </citation>
    <scope>NUCLEOTIDE SEQUENCE [LARGE SCALE GENOMIC DNA]</scope>
    <source>
        <strain evidence="3 4">AY-3R</strain>
    </source>
</reference>
<feature type="transmembrane region" description="Helical" evidence="1">
    <location>
        <begin position="52"/>
        <end position="71"/>
    </location>
</feature>
<dbReference type="Gene3D" id="1.20.1260.10">
    <property type="match status" value="1"/>
</dbReference>
<evidence type="ECO:0000313" key="3">
    <source>
        <dbReference type="EMBL" id="RXZ64492.1"/>
    </source>
</evidence>
<dbReference type="AlphaFoldDB" id="A0A4Q2KLY1"/>
<dbReference type="Proteomes" id="UP000293623">
    <property type="component" value="Unassembled WGS sequence"/>
</dbReference>
<feature type="transmembrane region" description="Helical" evidence="1">
    <location>
        <begin position="20"/>
        <end position="40"/>
    </location>
</feature>
<dbReference type="EMBL" id="SDPV01000002">
    <property type="protein sequence ID" value="RXZ64492.1"/>
    <property type="molecule type" value="Genomic_DNA"/>
</dbReference>
<dbReference type="InterPro" id="IPR005183">
    <property type="entry name" value="DUF305_CopM-like"/>
</dbReference>
<organism evidence="3 4">
    <name type="scientific">Pelagerythrobacter rhizovicinus</name>
    <dbReference type="NCBI Taxonomy" id="2268576"/>
    <lineage>
        <taxon>Bacteria</taxon>
        <taxon>Pseudomonadati</taxon>
        <taxon>Pseudomonadota</taxon>
        <taxon>Alphaproteobacteria</taxon>
        <taxon>Sphingomonadales</taxon>
        <taxon>Erythrobacteraceae</taxon>
        <taxon>Pelagerythrobacter</taxon>
    </lineage>
</organism>
<keyword evidence="1" id="KW-0472">Membrane</keyword>
<sequence length="190" mass="20938">MDGGGDVETHKEGKMGWGRFGAMIATSTAIMFFLMYHLVYSADHAMFSVNRLLSALIMGGVMTAVMLAFMWKMYALQGAKIAVLTIGLLVAATLLALNRSQLLVDDTRFMKAMIPHHSIAINNARKAAISDPRVRKLADGIIESQVREIAEMKLLIEDIEQNGERAATPLPARPAKLTPDMLPRIRESVR</sequence>
<keyword evidence="1" id="KW-1133">Transmembrane helix</keyword>
<accession>A0A4Q2KLY1</accession>
<proteinExistence type="predicted"/>
<evidence type="ECO:0000313" key="4">
    <source>
        <dbReference type="Proteomes" id="UP000293623"/>
    </source>
</evidence>
<keyword evidence="1" id="KW-0812">Transmembrane</keyword>
<comment type="caution">
    <text evidence="3">The sequence shown here is derived from an EMBL/GenBank/DDBJ whole genome shotgun (WGS) entry which is preliminary data.</text>
</comment>
<name>A0A4Q2KLY1_9SPHN</name>
<dbReference type="InterPro" id="IPR012347">
    <property type="entry name" value="Ferritin-like"/>
</dbReference>
<gene>
    <name evidence="3" type="ORF">ETX26_11415</name>
</gene>
<evidence type="ECO:0000259" key="2">
    <source>
        <dbReference type="Pfam" id="PF03713"/>
    </source>
</evidence>
<keyword evidence="4" id="KW-1185">Reference proteome</keyword>
<dbReference type="Pfam" id="PF03713">
    <property type="entry name" value="DUF305"/>
    <property type="match status" value="1"/>
</dbReference>
<feature type="transmembrane region" description="Helical" evidence="1">
    <location>
        <begin position="77"/>
        <end position="97"/>
    </location>
</feature>
<dbReference type="OrthoDB" id="517560at2"/>